<keyword evidence="3" id="KW-0378">Hydrolase</keyword>
<dbReference type="InterPro" id="IPR032710">
    <property type="entry name" value="NTF2-like_dom_sf"/>
</dbReference>
<proteinExistence type="inferred from homology"/>
<dbReference type="Gene3D" id="3.90.226.10">
    <property type="entry name" value="2-enoyl-CoA Hydratase, Chain A, domain 1"/>
    <property type="match status" value="1"/>
</dbReference>
<dbReference type="EC" id="3.8.1.7" evidence="3"/>
<dbReference type="PATRIC" id="fig|1807.14.peg.2328"/>
<dbReference type="EMBL" id="JYNU01000013">
    <property type="protein sequence ID" value="KMO76315.1"/>
    <property type="molecule type" value="Genomic_DNA"/>
</dbReference>
<dbReference type="PANTHER" id="PTHR43459:SF1">
    <property type="entry name" value="EG:BACN32G11.4 PROTEIN"/>
    <property type="match status" value="1"/>
</dbReference>
<comment type="similarity">
    <text evidence="1">Belongs to the enoyl-CoA hydratase/isomerase family.</text>
</comment>
<organism evidence="3 4">
    <name type="scientific">Mycolicibacterium obuense</name>
    <dbReference type="NCBI Taxonomy" id="1807"/>
    <lineage>
        <taxon>Bacteria</taxon>
        <taxon>Bacillati</taxon>
        <taxon>Actinomycetota</taxon>
        <taxon>Actinomycetes</taxon>
        <taxon>Mycobacteriales</taxon>
        <taxon>Mycobacteriaceae</taxon>
        <taxon>Mycolicibacterium</taxon>
    </lineage>
</organism>
<dbReference type="Pfam" id="PF00378">
    <property type="entry name" value="ECH_1"/>
    <property type="match status" value="1"/>
</dbReference>
<dbReference type="CDD" id="cd06558">
    <property type="entry name" value="crotonase-like"/>
    <property type="match status" value="1"/>
</dbReference>
<dbReference type="Gene3D" id="1.10.12.10">
    <property type="entry name" value="Lyase 2-enoyl-coa Hydratase, Chain A, domain 2"/>
    <property type="match status" value="1"/>
</dbReference>
<comment type="caution">
    <text evidence="3">The sequence shown here is derived from an EMBL/GenBank/DDBJ whole genome shotgun (WGS) entry which is preliminary data.</text>
</comment>
<evidence type="ECO:0000313" key="3">
    <source>
        <dbReference type="EMBL" id="KMO76315.1"/>
    </source>
</evidence>
<sequence>MRADTAAAQRIRTAERLYDALAGGDRETIDVLLAPDFVGHAAAGMPLNMGGTHVGVEAMCTELWWRIGKHFTARAVPAEYQEFTDGRLTVIGSYRGRARTSGAELDAAFVHILEFDSEGRIAALHQLTDTAAWHAALEGSGPPATIDYRVEDGVATICLNRPEQRNAIDLQMGRDTLEVARRVAADRTVRAVLICGNGPALTVGGDISYFLDGRAEQFGDLFRAMTAPFHEGFEILSRIDAPIVTAAHGAVAGGGLGYVYAADIVVAADDARFVTAFAGIGLSGDGGGTYHLPRLIGPRRAAAAYLRNTPISAAEALEWGLVNEVVPTAEVRDRASAIARELAHGPTVAFATMRALLRDTWRHDLPTQFAAESRGIKLTGDSRDAAGAIAAFANKQRPTFEGR</sequence>
<evidence type="ECO:0000313" key="4">
    <source>
        <dbReference type="Proteomes" id="UP000036313"/>
    </source>
</evidence>
<evidence type="ECO:0000259" key="2">
    <source>
        <dbReference type="Pfam" id="PF12680"/>
    </source>
</evidence>
<dbReference type="InterPro" id="IPR001753">
    <property type="entry name" value="Enoyl-CoA_hydra/iso"/>
</dbReference>
<dbReference type="SUPFAM" id="SSF54427">
    <property type="entry name" value="NTF2-like"/>
    <property type="match status" value="1"/>
</dbReference>
<gene>
    <name evidence="3" type="primary">fcbB2</name>
    <name evidence="3" type="ORF">MOBUDSM44075_02307</name>
</gene>
<feature type="domain" description="SnoaL-like" evidence="2">
    <location>
        <begin position="14"/>
        <end position="123"/>
    </location>
</feature>
<dbReference type="Gene3D" id="3.10.450.50">
    <property type="match status" value="1"/>
</dbReference>
<dbReference type="Proteomes" id="UP000036313">
    <property type="component" value="Unassembled WGS sequence"/>
</dbReference>
<name>A0A0J6VZ06_9MYCO</name>
<dbReference type="RefSeq" id="WP_048423184.1">
    <property type="nucleotide sequence ID" value="NZ_JYNU01000013.1"/>
</dbReference>
<dbReference type="GO" id="GO:0018787">
    <property type="term" value="F:4-chlorobenzoyl-CoA dehalogenase activity"/>
    <property type="evidence" value="ECO:0007669"/>
    <property type="project" value="UniProtKB-EC"/>
</dbReference>
<dbReference type="PANTHER" id="PTHR43459">
    <property type="entry name" value="ENOYL-COA HYDRATASE"/>
    <property type="match status" value="1"/>
</dbReference>
<evidence type="ECO:0000256" key="1">
    <source>
        <dbReference type="ARBA" id="ARBA00005254"/>
    </source>
</evidence>
<dbReference type="InterPro" id="IPR029045">
    <property type="entry name" value="ClpP/crotonase-like_dom_sf"/>
</dbReference>
<dbReference type="AlphaFoldDB" id="A0A0J6VZ06"/>
<dbReference type="SUPFAM" id="SSF52096">
    <property type="entry name" value="ClpP/crotonase"/>
    <property type="match status" value="1"/>
</dbReference>
<dbReference type="InterPro" id="IPR037401">
    <property type="entry name" value="SnoaL-like"/>
</dbReference>
<reference evidence="3 4" key="1">
    <citation type="journal article" date="2015" name="Genome Biol. Evol.">
        <title>Characterization of Three Mycobacterium spp. with Potential Use in Bioremediation by Genome Sequencing and Comparative Genomics.</title>
        <authorList>
            <person name="Das S."/>
            <person name="Pettersson B.M."/>
            <person name="Behra P.R."/>
            <person name="Ramesh M."/>
            <person name="Dasgupta S."/>
            <person name="Bhattacharya A."/>
            <person name="Kirsebom L.A."/>
        </authorList>
    </citation>
    <scope>NUCLEOTIDE SEQUENCE [LARGE SCALE GENOMIC DNA]</scope>
    <source>
        <strain evidence="3 4">DSM 44075</strain>
    </source>
</reference>
<accession>A0A0J6VZ06</accession>
<protein>
    <submittedName>
        <fullName evidence="3">4-chlorobenzoyl coenzyme A dehalogenase-2</fullName>
        <ecNumber evidence="3">3.8.1.7</ecNumber>
    </submittedName>
</protein>
<dbReference type="Pfam" id="PF12680">
    <property type="entry name" value="SnoaL_2"/>
    <property type="match status" value="1"/>
</dbReference>
<dbReference type="InterPro" id="IPR014748">
    <property type="entry name" value="Enoyl-CoA_hydra_C"/>
</dbReference>